<keyword evidence="1" id="KW-0472">Membrane</keyword>
<organism evidence="2 3">
    <name type="scientific">Camellia sinensis var. sinensis</name>
    <name type="common">China tea</name>
    <dbReference type="NCBI Taxonomy" id="542762"/>
    <lineage>
        <taxon>Eukaryota</taxon>
        <taxon>Viridiplantae</taxon>
        <taxon>Streptophyta</taxon>
        <taxon>Embryophyta</taxon>
        <taxon>Tracheophyta</taxon>
        <taxon>Spermatophyta</taxon>
        <taxon>Magnoliopsida</taxon>
        <taxon>eudicotyledons</taxon>
        <taxon>Gunneridae</taxon>
        <taxon>Pentapetalae</taxon>
        <taxon>asterids</taxon>
        <taxon>Ericales</taxon>
        <taxon>Theaceae</taxon>
        <taxon>Camellia</taxon>
    </lineage>
</organism>
<evidence type="ECO:0000313" key="3">
    <source>
        <dbReference type="Proteomes" id="UP000306102"/>
    </source>
</evidence>
<dbReference type="EMBL" id="SDRB02008792">
    <property type="protein sequence ID" value="THG09044.1"/>
    <property type="molecule type" value="Genomic_DNA"/>
</dbReference>
<dbReference type="AlphaFoldDB" id="A0A4S4E105"/>
<feature type="transmembrane region" description="Helical" evidence="1">
    <location>
        <begin position="25"/>
        <end position="43"/>
    </location>
</feature>
<comment type="caution">
    <text evidence="2">The sequence shown here is derived from an EMBL/GenBank/DDBJ whole genome shotgun (WGS) entry which is preliminary data.</text>
</comment>
<sequence length="123" mass="13486">MGKSFLTFITTMVLALHGKDSSLGVLYSILCLLCASFIALLYGKSLRNLLPEMANAFEQLGIACIYTSFFIVVASHIPLAVSWIPLICFMASLLLSIRSCLPVKKKANTNTKVMKTLMLLLLP</sequence>
<keyword evidence="1" id="KW-1133">Transmembrane helix</keyword>
<keyword evidence="1" id="KW-0812">Transmembrane</keyword>
<reference evidence="2 3" key="1">
    <citation type="journal article" date="2018" name="Proc. Natl. Acad. Sci. U.S.A.">
        <title>Draft genome sequence of Camellia sinensis var. sinensis provides insights into the evolution of the tea genome and tea quality.</title>
        <authorList>
            <person name="Wei C."/>
            <person name="Yang H."/>
            <person name="Wang S."/>
            <person name="Zhao J."/>
            <person name="Liu C."/>
            <person name="Gao L."/>
            <person name="Xia E."/>
            <person name="Lu Y."/>
            <person name="Tai Y."/>
            <person name="She G."/>
            <person name="Sun J."/>
            <person name="Cao H."/>
            <person name="Tong W."/>
            <person name="Gao Q."/>
            <person name="Li Y."/>
            <person name="Deng W."/>
            <person name="Jiang X."/>
            <person name="Wang W."/>
            <person name="Chen Q."/>
            <person name="Zhang S."/>
            <person name="Li H."/>
            <person name="Wu J."/>
            <person name="Wang P."/>
            <person name="Li P."/>
            <person name="Shi C."/>
            <person name="Zheng F."/>
            <person name="Jian J."/>
            <person name="Huang B."/>
            <person name="Shan D."/>
            <person name="Shi M."/>
            <person name="Fang C."/>
            <person name="Yue Y."/>
            <person name="Li F."/>
            <person name="Li D."/>
            <person name="Wei S."/>
            <person name="Han B."/>
            <person name="Jiang C."/>
            <person name="Yin Y."/>
            <person name="Xia T."/>
            <person name="Zhang Z."/>
            <person name="Bennetzen J.L."/>
            <person name="Zhao S."/>
            <person name="Wan X."/>
        </authorList>
    </citation>
    <scope>NUCLEOTIDE SEQUENCE [LARGE SCALE GENOMIC DNA]</scope>
    <source>
        <strain evidence="3">cv. Shuchazao</strain>
        <tissue evidence="2">Leaf</tissue>
    </source>
</reference>
<gene>
    <name evidence="2" type="ORF">TEA_010275</name>
</gene>
<proteinExistence type="predicted"/>
<feature type="transmembrane region" description="Helical" evidence="1">
    <location>
        <begin position="80"/>
        <end position="97"/>
    </location>
</feature>
<keyword evidence="3" id="KW-1185">Reference proteome</keyword>
<evidence type="ECO:0000256" key="1">
    <source>
        <dbReference type="SAM" id="Phobius"/>
    </source>
</evidence>
<name>A0A4S4E105_CAMSN</name>
<protein>
    <submittedName>
        <fullName evidence="2">Uncharacterized protein</fullName>
    </submittedName>
</protein>
<evidence type="ECO:0000313" key="2">
    <source>
        <dbReference type="EMBL" id="THG09044.1"/>
    </source>
</evidence>
<dbReference type="Proteomes" id="UP000306102">
    <property type="component" value="Unassembled WGS sequence"/>
</dbReference>
<accession>A0A4S4E105</accession>